<comment type="cofactor">
    <cofactor evidence="1">
        <name>Ca(2+)</name>
        <dbReference type="ChEBI" id="CHEBI:29108"/>
    </cofactor>
</comment>
<evidence type="ECO:0000259" key="13">
    <source>
        <dbReference type="Pfam" id="PF00884"/>
    </source>
</evidence>
<evidence type="ECO:0000256" key="12">
    <source>
        <dbReference type="ARBA" id="ARBA00023180"/>
    </source>
</evidence>
<proteinExistence type="inferred from homology"/>
<sequence>MADDLGYSDVDWKDYSLHTPNLRSLAHSKNSVLFTNSYVNQLCTPTRSAFMTGYYPFKIGTANGVFLHMEPAGVSTKFRFLPENLSELGYKNYLIGKWHLGYCKREFLPTYRGFDYFYGFYGPQEGYYNHSVDYYKKSPFGIVRGLDLFRENGHGIGSADYSKNGIYSTDLFLDESIKILNKHNTSNPFFLFLSFQSVHPPLQAPKKHFKYCLKLKNNSIRMTYCAMLSSMDEAIGNLVKYLKYKNLYHNTIIIFTSDNGGSVQWGGRNTPLRGEKDSLWEGGTKTNTFIHSPRYFKKFTVRKKLFHVVDWHSTIIGMAGANIKSYGDGINQWDSIINNKLGDKVERYSFIYNIAKDQSAMRVGIYKIIFEGDPFVTPKKGKVWLFNLENDPYEKNDLSKTHSNNYFMNEKSPNVIDYIQFQRSYDNSVFESLSKKLMESVRIFCIVLTTPKYKHSKCIHQKNTWLKRCNNYIFASSVDDKSLPSIIAYHKDHYKYSYGKIKNALKWVWANYKDKYDYVLKADDDTYFVMENLRAYLINRNSSANSFFGFTVYSPKGILANAYIQGGSGYVFSKNTFNMLVEKGLDNKKYCCQRNDKYDDIEVGRCLMRMGVNPTFLVDNHNKFLFNPRELAVTVSERAGIFNDFQKYSIYKLKQGLSSVGDFPIAFHRVTGDHMYLYDYFFYQAEVVGRNSRLFRMEDSDRNNTEIKMKERLRLIKAFSNYNYKELD</sequence>
<keyword evidence="15" id="KW-1185">Reference proteome</keyword>
<protein>
    <submittedName>
        <fullName evidence="16 17">Sulfatase domain-containing protein</fullName>
    </submittedName>
</protein>
<evidence type="ECO:0000256" key="6">
    <source>
        <dbReference type="ARBA" id="ARBA00022692"/>
    </source>
</evidence>
<dbReference type="GO" id="GO:0046872">
    <property type="term" value="F:metal ion binding"/>
    <property type="evidence" value="ECO:0007669"/>
    <property type="project" value="UniProtKB-KW"/>
</dbReference>
<evidence type="ECO:0000256" key="8">
    <source>
        <dbReference type="ARBA" id="ARBA00022837"/>
    </source>
</evidence>
<dbReference type="SUPFAM" id="SSF53649">
    <property type="entry name" value="Alkaline phosphatase-like"/>
    <property type="match status" value="1"/>
</dbReference>
<dbReference type="Gene3D" id="3.40.720.10">
    <property type="entry name" value="Alkaline Phosphatase, subunit A"/>
    <property type="match status" value="1"/>
</dbReference>
<evidence type="ECO:0000256" key="4">
    <source>
        <dbReference type="ARBA" id="ARBA00022676"/>
    </source>
</evidence>
<dbReference type="STRING" id="6248.A0A0K0E222"/>
<keyword evidence="4" id="KW-0328">Glycosyltransferase</keyword>
<evidence type="ECO:0000256" key="9">
    <source>
        <dbReference type="ARBA" id="ARBA00022968"/>
    </source>
</evidence>
<keyword evidence="6" id="KW-0812">Transmembrane</keyword>
<dbReference type="InterPro" id="IPR000917">
    <property type="entry name" value="Sulfatase_N"/>
</dbReference>
<dbReference type="Gene3D" id="3.90.550.50">
    <property type="match status" value="1"/>
</dbReference>
<keyword evidence="9" id="KW-0735">Signal-anchor</keyword>
<dbReference type="PANTHER" id="PTHR10342:SF274">
    <property type="entry name" value="ARYLSULFATASE B"/>
    <property type="match status" value="1"/>
</dbReference>
<evidence type="ECO:0000256" key="3">
    <source>
        <dbReference type="ARBA" id="ARBA00008779"/>
    </source>
</evidence>
<evidence type="ECO:0000256" key="7">
    <source>
        <dbReference type="ARBA" id="ARBA00022723"/>
    </source>
</evidence>
<reference evidence="16" key="1">
    <citation type="submission" date="2015-08" db="UniProtKB">
        <authorList>
            <consortium name="WormBaseParasite"/>
        </authorList>
    </citation>
    <scope>IDENTIFICATION</scope>
</reference>
<feature type="domain" description="Fringe-like glycosyltransferase" evidence="14">
    <location>
        <begin position="440"/>
        <end position="616"/>
    </location>
</feature>
<dbReference type="InterPro" id="IPR017850">
    <property type="entry name" value="Alkaline_phosphatase_core_sf"/>
</dbReference>
<dbReference type="Pfam" id="PF00884">
    <property type="entry name" value="Sulfatase"/>
    <property type="match status" value="1"/>
</dbReference>
<dbReference type="WBParaSite" id="SSTP_0000354200.1">
    <property type="protein sequence ID" value="SSTP_0000354200.1"/>
    <property type="gene ID" value="SSTP_0000354200"/>
</dbReference>
<accession>A0A0K0E222</accession>
<dbReference type="AlphaFoldDB" id="A0A0K0E222"/>
<dbReference type="Pfam" id="PF02434">
    <property type="entry name" value="Fringe"/>
    <property type="match status" value="1"/>
</dbReference>
<evidence type="ECO:0000313" key="15">
    <source>
        <dbReference type="Proteomes" id="UP000035681"/>
    </source>
</evidence>
<organism evidence="16">
    <name type="scientific">Strongyloides stercoralis</name>
    <name type="common">Threadworm</name>
    <dbReference type="NCBI Taxonomy" id="6248"/>
    <lineage>
        <taxon>Eukaryota</taxon>
        <taxon>Metazoa</taxon>
        <taxon>Ecdysozoa</taxon>
        <taxon>Nematoda</taxon>
        <taxon>Chromadorea</taxon>
        <taxon>Rhabditida</taxon>
        <taxon>Tylenchina</taxon>
        <taxon>Panagrolaimomorpha</taxon>
        <taxon>Strongyloidoidea</taxon>
        <taxon>Strongyloididae</taxon>
        <taxon>Strongyloides</taxon>
    </lineage>
</organism>
<dbReference type="GO" id="GO:0016020">
    <property type="term" value="C:membrane"/>
    <property type="evidence" value="ECO:0007669"/>
    <property type="project" value="UniProtKB-SubCell"/>
</dbReference>
<keyword evidence="5" id="KW-0808">Transferase</keyword>
<keyword evidence="8" id="KW-0106">Calcium</keyword>
<evidence type="ECO:0000256" key="2">
    <source>
        <dbReference type="ARBA" id="ARBA00004606"/>
    </source>
</evidence>
<evidence type="ECO:0000313" key="17">
    <source>
        <dbReference type="WBParaSite" id="TCONS_00008100.p1"/>
    </source>
</evidence>
<dbReference type="CDD" id="cd16029">
    <property type="entry name" value="4-S"/>
    <property type="match status" value="1"/>
</dbReference>
<keyword evidence="11" id="KW-0472">Membrane</keyword>
<keyword evidence="7" id="KW-0479">Metal-binding</keyword>
<evidence type="ECO:0000256" key="5">
    <source>
        <dbReference type="ARBA" id="ARBA00022679"/>
    </source>
</evidence>
<evidence type="ECO:0000259" key="14">
    <source>
        <dbReference type="Pfam" id="PF02434"/>
    </source>
</evidence>
<name>A0A0K0E222_STRER</name>
<keyword evidence="12" id="KW-0325">Glycoprotein</keyword>
<dbReference type="WBParaSite" id="TCONS_00008100.p1">
    <property type="protein sequence ID" value="TCONS_00008100.p1"/>
    <property type="gene ID" value="XLOC_006087"/>
</dbReference>
<evidence type="ECO:0000313" key="16">
    <source>
        <dbReference type="WBParaSite" id="SSTP_0000354200.1"/>
    </source>
</evidence>
<keyword evidence="10" id="KW-1133">Transmembrane helix</keyword>
<dbReference type="InterPro" id="IPR003378">
    <property type="entry name" value="Fringe-like_glycosylTrfase"/>
</dbReference>
<dbReference type="PANTHER" id="PTHR10342">
    <property type="entry name" value="ARYLSULFATASE"/>
    <property type="match status" value="1"/>
</dbReference>
<dbReference type="GO" id="GO:0016757">
    <property type="term" value="F:glycosyltransferase activity"/>
    <property type="evidence" value="ECO:0007669"/>
    <property type="project" value="UniProtKB-KW"/>
</dbReference>
<evidence type="ECO:0000256" key="10">
    <source>
        <dbReference type="ARBA" id="ARBA00022989"/>
    </source>
</evidence>
<feature type="domain" description="Sulfatase N-terminal" evidence="13">
    <location>
        <begin position="1"/>
        <end position="320"/>
    </location>
</feature>
<evidence type="ECO:0000256" key="1">
    <source>
        <dbReference type="ARBA" id="ARBA00001913"/>
    </source>
</evidence>
<dbReference type="Proteomes" id="UP000035681">
    <property type="component" value="Unplaced"/>
</dbReference>
<comment type="subcellular location">
    <subcellularLocation>
        <location evidence="2">Membrane</location>
        <topology evidence="2">Single-pass type II membrane protein</topology>
    </subcellularLocation>
</comment>
<evidence type="ECO:0000256" key="11">
    <source>
        <dbReference type="ARBA" id="ARBA00023136"/>
    </source>
</evidence>
<dbReference type="InterPro" id="IPR047115">
    <property type="entry name" value="ARSB"/>
</dbReference>
<dbReference type="GO" id="GO:0008484">
    <property type="term" value="F:sulfuric ester hydrolase activity"/>
    <property type="evidence" value="ECO:0007669"/>
    <property type="project" value="InterPro"/>
</dbReference>
<comment type="similarity">
    <text evidence="3">Belongs to the sulfatase family.</text>
</comment>